<evidence type="ECO:0000256" key="1">
    <source>
        <dbReference type="SAM" id="Phobius"/>
    </source>
</evidence>
<proteinExistence type="predicted"/>
<evidence type="ECO:0000313" key="2">
    <source>
        <dbReference type="EMBL" id="PPE05567.1"/>
    </source>
</evidence>
<reference evidence="2 3" key="1">
    <citation type="submission" date="2017-11" db="EMBL/GenBank/DDBJ databases">
        <title>Comparative genomic analysis of Holospora spp., intranuclear symbionts of paramecia.</title>
        <authorList>
            <person name="Garushyants S.K."/>
            <person name="Beliavskaya A."/>
            <person name="Malko D.B."/>
            <person name="Logacheva M.D."/>
            <person name="Rautian M.S."/>
            <person name="Gelfand M.S."/>
        </authorList>
    </citation>
    <scope>NUCLEOTIDE SEQUENCE [LARGE SCALE GENOMIC DNA]</scope>
    <source>
        <strain evidence="3">02AZ16</strain>
    </source>
</reference>
<protein>
    <submittedName>
        <fullName evidence="2">Uncharacterized protein</fullName>
    </submittedName>
</protein>
<keyword evidence="3" id="KW-1185">Reference proteome</keyword>
<keyword evidence="1" id="KW-1133">Transmembrane helix</keyword>
<sequence length="88" mass="10290">MIKDTGHTLLYLPLYSHERSTNCLIDALFSVTILYLFGYIAEYIHHKPIALMVFNGTCKRKQFVIWVGGVLIKELHPRQSVINEYFIF</sequence>
<keyword evidence="1" id="KW-0472">Membrane</keyword>
<accession>A0A2S5RE44</accession>
<organism evidence="2 3">
    <name type="scientific">Holospora curviuscula</name>
    <dbReference type="NCBI Taxonomy" id="1082868"/>
    <lineage>
        <taxon>Bacteria</taxon>
        <taxon>Pseudomonadati</taxon>
        <taxon>Pseudomonadota</taxon>
        <taxon>Alphaproteobacteria</taxon>
        <taxon>Holosporales</taxon>
        <taxon>Holosporaceae</taxon>
        <taxon>Holospora</taxon>
    </lineage>
</organism>
<keyword evidence="1" id="KW-0812">Transmembrane</keyword>
<dbReference type="Proteomes" id="UP000239425">
    <property type="component" value="Unassembled WGS sequence"/>
</dbReference>
<name>A0A2S5RE44_9PROT</name>
<comment type="caution">
    <text evidence="2">The sequence shown here is derived from an EMBL/GenBank/DDBJ whole genome shotgun (WGS) entry which is preliminary data.</text>
</comment>
<feature type="transmembrane region" description="Helical" evidence="1">
    <location>
        <begin position="24"/>
        <end position="44"/>
    </location>
</feature>
<evidence type="ECO:0000313" key="3">
    <source>
        <dbReference type="Proteomes" id="UP000239425"/>
    </source>
</evidence>
<dbReference type="EMBL" id="PHHC01000064">
    <property type="protein sequence ID" value="PPE05567.1"/>
    <property type="molecule type" value="Genomic_DNA"/>
</dbReference>
<dbReference type="AlphaFoldDB" id="A0A2S5RE44"/>
<gene>
    <name evidence="2" type="ORF">HCUR_00213</name>
</gene>